<dbReference type="Proteomes" id="UP000800093">
    <property type="component" value="Unassembled WGS sequence"/>
</dbReference>
<protein>
    <submittedName>
        <fullName evidence="1">Uncharacterized protein</fullName>
    </submittedName>
</protein>
<proteinExistence type="predicted"/>
<evidence type="ECO:0000313" key="1">
    <source>
        <dbReference type="EMBL" id="KAF2264512.1"/>
    </source>
</evidence>
<sequence length="96" mass="10637">MSSVLVVMYIMRSFEFGLPKLGRSPGLFILVGPAAYMVAGQAQAIPRDYGYFTAHSSTAGDLQAIERWLHIELVGLHVPKRRFYDCNGTGQTTTEK</sequence>
<reference evidence="2" key="1">
    <citation type="journal article" date="2020" name="Stud. Mycol.">
        <title>101 Dothideomycetes genomes: A test case for predicting lifestyles and emergence of pathogens.</title>
        <authorList>
            <person name="Haridas S."/>
            <person name="Albert R."/>
            <person name="Binder M."/>
            <person name="Bloem J."/>
            <person name="LaButti K."/>
            <person name="Salamov A."/>
            <person name="Andreopoulos B."/>
            <person name="Baker S."/>
            <person name="Barry K."/>
            <person name="Bills G."/>
            <person name="Bluhm B."/>
            <person name="Cannon C."/>
            <person name="Castanera R."/>
            <person name="Culley D."/>
            <person name="Daum C."/>
            <person name="Ezra D."/>
            <person name="Gonzalez J."/>
            <person name="Henrissat B."/>
            <person name="Kuo A."/>
            <person name="Liang C."/>
            <person name="Lipzen A."/>
            <person name="Lutzoni F."/>
            <person name="Magnuson J."/>
            <person name="Mondo S."/>
            <person name="Nolan M."/>
            <person name="Ohm R."/>
            <person name="Pangilinan J."/>
            <person name="Park H.-J."/>
            <person name="Ramirez L."/>
            <person name="Alfaro M."/>
            <person name="Sun H."/>
            <person name="Tritt A."/>
            <person name="Yoshinaga Y."/>
            <person name="Zwiers L.-H."/>
            <person name="Turgeon B."/>
            <person name="Goodwin S."/>
            <person name="Spatafora J."/>
            <person name="Crous P."/>
            <person name="Grigoriev I."/>
        </authorList>
    </citation>
    <scope>NUCLEOTIDE SEQUENCE [LARGE SCALE GENOMIC DNA]</scope>
    <source>
        <strain evidence="2">CBS 304.66</strain>
    </source>
</reference>
<evidence type="ECO:0000313" key="2">
    <source>
        <dbReference type="Proteomes" id="UP000800093"/>
    </source>
</evidence>
<dbReference type="EMBL" id="ML986615">
    <property type="protein sequence ID" value="KAF2264512.1"/>
    <property type="molecule type" value="Genomic_DNA"/>
</dbReference>
<keyword evidence="2" id="KW-1185">Reference proteome</keyword>
<organism evidence="1 2">
    <name type="scientific">Lojkania enalia</name>
    <dbReference type="NCBI Taxonomy" id="147567"/>
    <lineage>
        <taxon>Eukaryota</taxon>
        <taxon>Fungi</taxon>
        <taxon>Dikarya</taxon>
        <taxon>Ascomycota</taxon>
        <taxon>Pezizomycotina</taxon>
        <taxon>Dothideomycetes</taxon>
        <taxon>Pleosporomycetidae</taxon>
        <taxon>Pleosporales</taxon>
        <taxon>Pleosporales incertae sedis</taxon>
        <taxon>Lojkania</taxon>
    </lineage>
</organism>
<name>A0A9P4KB20_9PLEO</name>
<gene>
    <name evidence="1" type="ORF">CC78DRAFT_580294</name>
</gene>
<accession>A0A9P4KB20</accession>
<dbReference type="AlphaFoldDB" id="A0A9P4KB20"/>
<comment type="caution">
    <text evidence="1">The sequence shown here is derived from an EMBL/GenBank/DDBJ whole genome shotgun (WGS) entry which is preliminary data.</text>
</comment>